<keyword evidence="3" id="KW-1185">Reference proteome</keyword>
<dbReference type="InterPro" id="IPR014710">
    <property type="entry name" value="RmlC-like_jellyroll"/>
</dbReference>
<protein>
    <submittedName>
        <fullName evidence="2">CRP-like cAMP-binding protein</fullName>
    </submittedName>
</protein>
<gene>
    <name evidence="2" type="ORF">J2W55_003981</name>
</gene>
<evidence type="ECO:0000313" key="2">
    <source>
        <dbReference type="EMBL" id="MDR6944121.1"/>
    </source>
</evidence>
<dbReference type="SMART" id="SM00100">
    <property type="entry name" value="cNMP"/>
    <property type="match status" value="1"/>
</dbReference>
<proteinExistence type="predicted"/>
<comment type="caution">
    <text evidence="2">The sequence shown here is derived from an EMBL/GenBank/DDBJ whole genome shotgun (WGS) entry which is preliminary data.</text>
</comment>
<sequence>MVPTSLIQFIYSTNLVSRTTAELIAQRFAEKSLTKNEYLLKAGQIADTYLFLETGYLRAFAEDVSGNDVTTAFYGPGQMVFEVASFFGRSRSRENVQALISGWYISYAQLNELFHALPEFREFGRSMLARGFSELKVRMLSTITETTEERYRALLAAHPELFQQASLKHIASYLGVTDTSLSRIRASLYKK</sequence>
<dbReference type="Pfam" id="PF00027">
    <property type="entry name" value="cNMP_binding"/>
    <property type="match status" value="1"/>
</dbReference>
<dbReference type="RefSeq" id="WP_310099617.1">
    <property type="nucleotide sequence ID" value="NZ_JAVDUU010000004.1"/>
</dbReference>
<dbReference type="CDD" id="cd00038">
    <property type="entry name" value="CAP_ED"/>
    <property type="match status" value="1"/>
</dbReference>
<dbReference type="EMBL" id="JAVDUU010000004">
    <property type="protein sequence ID" value="MDR6944121.1"/>
    <property type="molecule type" value="Genomic_DNA"/>
</dbReference>
<reference evidence="2 3" key="1">
    <citation type="submission" date="2023-07" db="EMBL/GenBank/DDBJ databases">
        <title>Sorghum-associated microbial communities from plants grown in Nebraska, USA.</title>
        <authorList>
            <person name="Schachtman D."/>
        </authorList>
    </citation>
    <scope>NUCLEOTIDE SEQUENCE [LARGE SCALE GENOMIC DNA]</scope>
    <source>
        <strain evidence="2 3">3262</strain>
    </source>
</reference>
<dbReference type="Proteomes" id="UP001247620">
    <property type="component" value="Unassembled WGS sequence"/>
</dbReference>
<dbReference type="PROSITE" id="PS50042">
    <property type="entry name" value="CNMP_BINDING_3"/>
    <property type="match status" value="1"/>
</dbReference>
<dbReference type="SUPFAM" id="SSF51206">
    <property type="entry name" value="cAMP-binding domain-like"/>
    <property type="match status" value="1"/>
</dbReference>
<name>A0ABU1TFE2_9SPHI</name>
<evidence type="ECO:0000313" key="3">
    <source>
        <dbReference type="Proteomes" id="UP001247620"/>
    </source>
</evidence>
<feature type="domain" description="Cyclic nucleotide-binding" evidence="1">
    <location>
        <begin position="24"/>
        <end position="92"/>
    </location>
</feature>
<dbReference type="Gene3D" id="2.60.120.10">
    <property type="entry name" value="Jelly Rolls"/>
    <property type="match status" value="1"/>
</dbReference>
<accession>A0ABU1TFE2</accession>
<dbReference type="InterPro" id="IPR000595">
    <property type="entry name" value="cNMP-bd_dom"/>
</dbReference>
<dbReference type="InterPro" id="IPR018490">
    <property type="entry name" value="cNMP-bd_dom_sf"/>
</dbReference>
<organism evidence="2 3">
    <name type="scientific">Mucilaginibacter pocheonensis</name>
    <dbReference type="NCBI Taxonomy" id="398050"/>
    <lineage>
        <taxon>Bacteria</taxon>
        <taxon>Pseudomonadati</taxon>
        <taxon>Bacteroidota</taxon>
        <taxon>Sphingobacteriia</taxon>
        <taxon>Sphingobacteriales</taxon>
        <taxon>Sphingobacteriaceae</taxon>
        <taxon>Mucilaginibacter</taxon>
    </lineage>
</organism>
<evidence type="ECO:0000259" key="1">
    <source>
        <dbReference type="PROSITE" id="PS50042"/>
    </source>
</evidence>